<organism evidence="1 2">
    <name type="scientific">Spirosoma arboris</name>
    <dbReference type="NCBI Taxonomy" id="2682092"/>
    <lineage>
        <taxon>Bacteria</taxon>
        <taxon>Pseudomonadati</taxon>
        <taxon>Bacteroidota</taxon>
        <taxon>Cytophagia</taxon>
        <taxon>Cytophagales</taxon>
        <taxon>Cytophagaceae</taxon>
        <taxon>Spirosoma</taxon>
    </lineage>
</organism>
<dbReference type="RefSeq" id="WP_157587834.1">
    <property type="nucleotide sequence ID" value="NZ_WPIN01000009.1"/>
</dbReference>
<comment type="caution">
    <text evidence="1">The sequence shown here is derived from an EMBL/GenBank/DDBJ whole genome shotgun (WGS) entry which is preliminary data.</text>
</comment>
<evidence type="ECO:0000313" key="1">
    <source>
        <dbReference type="EMBL" id="MVM33122.1"/>
    </source>
</evidence>
<dbReference type="AlphaFoldDB" id="A0A7K1SH34"/>
<keyword evidence="2" id="KW-1185">Reference proteome</keyword>
<proteinExistence type="predicted"/>
<accession>A0A7K1SH34</accession>
<protein>
    <recommendedName>
        <fullName evidence="3">Lipocalin-like domain-containing protein</fullName>
    </recommendedName>
</protein>
<dbReference type="Proteomes" id="UP000436006">
    <property type="component" value="Unassembled WGS sequence"/>
</dbReference>
<dbReference type="PROSITE" id="PS51257">
    <property type="entry name" value="PROKAR_LIPOPROTEIN"/>
    <property type="match status" value="1"/>
</dbReference>
<reference evidence="1 2" key="1">
    <citation type="submission" date="2019-12" db="EMBL/GenBank/DDBJ databases">
        <title>Spirosoma sp. HMF4905 genome sequencing and assembly.</title>
        <authorList>
            <person name="Kang H."/>
            <person name="Cha I."/>
            <person name="Kim H."/>
            <person name="Joh K."/>
        </authorList>
    </citation>
    <scope>NUCLEOTIDE SEQUENCE [LARGE SCALE GENOMIC DNA]</scope>
    <source>
        <strain evidence="1 2">HMF4905</strain>
    </source>
</reference>
<dbReference type="EMBL" id="WPIN01000009">
    <property type="protein sequence ID" value="MVM33122.1"/>
    <property type="molecule type" value="Genomic_DNA"/>
</dbReference>
<sequence length="143" mass="15596">MLLFQRLCLAGILLSLVSGCSKEPAPLLLIGDWQWIGSSGGISGGITKPNMAERVVLRFSSDGKFSLHQNDTLTYSGLFRVTSGVYYGKDKPQIDLEQVTYSNLPKNPRFVMFGGIITGISNSELSISMNADDGVTSIFSRQR</sequence>
<evidence type="ECO:0008006" key="3">
    <source>
        <dbReference type="Google" id="ProtNLM"/>
    </source>
</evidence>
<gene>
    <name evidence="1" type="ORF">GO755_23985</name>
</gene>
<name>A0A7K1SH34_9BACT</name>
<evidence type="ECO:0000313" key="2">
    <source>
        <dbReference type="Proteomes" id="UP000436006"/>
    </source>
</evidence>